<accession>A0A0J9WRN4</accession>
<organism evidence="1 2">
    <name type="scientific">Fusarium oxysporum f. sp. lycopersici (strain 4287 / CBS 123668 / FGSC 9935 / NRRL 34936)</name>
    <name type="common">Fusarium vascular wilt of tomato</name>
    <dbReference type="NCBI Taxonomy" id="426428"/>
    <lineage>
        <taxon>Eukaryota</taxon>
        <taxon>Fungi</taxon>
        <taxon>Dikarya</taxon>
        <taxon>Ascomycota</taxon>
        <taxon>Pezizomycotina</taxon>
        <taxon>Sordariomycetes</taxon>
        <taxon>Hypocreomycetidae</taxon>
        <taxon>Hypocreales</taxon>
        <taxon>Nectriaceae</taxon>
        <taxon>Fusarium</taxon>
        <taxon>Fusarium oxysporum species complex</taxon>
    </lineage>
</organism>
<reference evidence="1" key="1">
    <citation type="submission" date="2007-04" db="EMBL/GenBank/DDBJ databases">
        <authorList>
            <consortium name="The Broad Institute Genome Sequencing Platform"/>
            <person name="Birren B."/>
            <person name="Lander E."/>
            <person name="Galagan J."/>
            <person name="Nusbaum C."/>
            <person name="Devon K."/>
            <person name="Ma L.-J."/>
            <person name="Jaffe D."/>
            <person name="Butler J."/>
            <person name="Alvarez P."/>
            <person name="Gnerre S."/>
            <person name="Grabherr M."/>
            <person name="Kleber M."/>
            <person name="Mauceli E."/>
            <person name="Brockman W."/>
            <person name="MacCallum I.A."/>
            <person name="Young S."/>
            <person name="LaButti K."/>
            <person name="DeCaprio D."/>
            <person name="Crawford M."/>
            <person name="Koehrsen M."/>
            <person name="Engels R."/>
            <person name="Montgomery P."/>
            <person name="Pearson M."/>
            <person name="Howarth C."/>
            <person name="Larson L."/>
            <person name="White J."/>
            <person name="O'Leary S."/>
            <person name="Kodira C."/>
            <person name="Zeng Q."/>
            <person name="Yandava C."/>
            <person name="Alvarado L."/>
            <person name="Kistler C."/>
            <person name="Shim W.-B."/>
            <person name="Kang S."/>
            <person name="Woloshuk C."/>
        </authorList>
    </citation>
    <scope>NUCLEOTIDE SEQUENCE</scope>
    <source>
        <strain evidence="1">4287</strain>
    </source>
</reference>
<proteinExistence type="predicted"/>
<reference evidence="1" key="2">
    <citation type="journal article" date="2010" name="Nature">
        <title>Comparative genomics reveals mobile pathogenicity chromosomes in Fusarium.</title>
        <authorList>
            <person name="Ma L.J."/>
            <person name="van der Does H.C."/>
            <person name="Borkovich K.A."/>
            <person name="Coleman J.J."/>
            <person name="Daboussi M.J."/>
            <person name="Di Pietro A."/>
            <person name="Dufresne M."/>
            <person name="Freitag M."/>
            <person name="Grabherr M."/>
            <person name="Henrissat B."/>
            <person name="Houterman P.M."/>
            <person name="Kang S."/>
            <person name="Shim W.B."/>
            <person name="Woloshuk C."/>
            <person name="Xie X."/>
            <person name="Xu J.R."/>
            <person name="Antoniw J."/>
            <person name="Baker S.E."/>
            <person name="Bluhm B.H."/>
            <person name="Breakspear A."/>
            <person name="Brown D.W."/>
            <person name="Butchko R.A."/>
            <person name="Chapman S."/>
            <person name="Coulson R."/>
            <person name="Coutinho P.M."/>
            <person name="Danchin E.G."/>
            <person name="Diener A."/>
            <person name="Gale L.R."/>
            <person name="Gardiner D.M."/>
            <person name="Goff S."/>
            <person name="Hammond-Kosack K.E."/>
            <person name="Hilburn K."/>
            <person name="Hua-Van A."/>
            <person name="Jonkers W."/>
            <person name="Kazan K."/>
            <person name="Kodira C.D."/>
            <person name="Koehrsen M."/>
            <person name="Kumar L."/>
            <person name="Lee Y.H."/>
            <person name="Li L."/>
            <person name="Manners J.M."/>
            <person name="Miranda-Saavedra D."/>
            <person name="Mukherjee M."/>
            <person name="Park G."/>
            <person name="Park J."/>
            <person name="Park S.Y."/>
            <person name="Proctor R.H."/>
            <person name="Regev A."/>
            <person name="Ruiz-Roldan M.C."/>
            <person name="Sain D."/>
            <person name="Sakthikumar S."/>
            <person name="Sykes S."/>
            <person name="Schwartz D.C."/>
            <person name="Turgeon B.G."/>
            <person name="Wapinski I."/>
            <person name="Yoder O."/>
            <person name="Young S."/>
            <person name="Zeng Q."/>
            <person name="Zhou S."/>
            <person name="Galagan J."/>
            <person name="Cuomo C.A."/>
            <person name="Kistler H.C."/>
            <person name="Rep M."/>
        </authorList>
    </citation>
    <scope>NUCLEOTIDE SEQUENCE [LARGE SCALE GENOMIC DNA]</scope>
    <source>
        <strain evidence="1">4287</strain>
    </source>
</reference>
<name>A0A0J9WRN4_FUSO4</name>
<dbReference type="GeneID" id="28961424"/>
<dbReference type="EMBL" id="DS231711">
    <property type="protein sequence ID" value="KNB12837.1"/>
    <property type="molecule type" value="Genomic_DNA"/>
</dbReference>
<dbReference type="Proteomes" id="UP000009097">
    <property type="component" value="Unassembled WGS sequence"/>
</dbReference>
<sequence length="163" mass="18419">MIQVFHGPIISCTQDDSRATTRFVSLEEDSRDSEVISLHLDTLSWNGQELHCLVESVSLLLPKRHDPRITPVPVQECISRAIVGRGPEERISRRNRMLLAIDRFCLAVNSSRKIVVRLIVAFEIACLGLTCSDENLSNIRSLVRSCSQGRHDVEVEVNVWNDL</sequence>
<gene>
    <name evidence="1" type="ORF">FOXG_20718</name>
</gene>
<protein>
    <submittedName>
        <fullName evidence="1">Uncharacterized protein</fullName>
    </submittedName>
</protein>
<dbReference type="RefSeq" id="XP_018250882.1">
    <property type="nucleotide sequence ID" value="XM_018401027.1"/>
</dbReference>
<evidence type="ECO:0000313" key="1">
    <source>
        <dbReference type="EMBL" id="KNB12837.1"/>
    </source>
</evidence>
<evidence type="ECO:0000313" key="2">
    <source>
        <dbReference type="Proteomes" id="UP000009097"/>
    </source>
</evidence>
<dbReference type="KEGG" id="fox:FOXG_20718"/>
<dbReference type="VEuPathDB" id="FungiDB:FOXG_20718"/>
<dbReference type="AlphaFoldDB" id="A0A0J9WRN4"/>